<dbReference type="CDD" id="cd04087">
    <property type="entry name" value="PTPA"/>
    <property type="match status" value="1"/>
</dbReference>
<keyword evidence="5 7" id="KW-0697">Rotamase</keyword>
<protein>
    <recommendedName>
        <fullName evidence="7">Serine/threonine-protein phosphatase 2A activator</fullName>
        <ecNumber evidence="7">5.2.1.8</ecNumber>
    </recommendedName>
    <alternativeName>
        <fullName evidence="7">Phosphotyrosyl phosphatase activator</fullName>
    </alternativeName>
</protein>
<evidence type="ECO:0000256" key="4">
    <source>
        <dbReference type="ARBA" id="ARBA00022490"/>
    </source>
</evidence>
<dbReference type="OrthoDB" id="16120at2759"/>
<dbReference type="EMBL" id="LFYR01002199">
    <property type="protein sequence ID" value="KMZ56341.1"/>
    <property type="molecule type" value="Genomic_DNA"/>
</dbReference>
<comment type="subcellular location">
    <subcellularLocation>
        <location evidence="2 7">Cytoplasm</location>
    </subcellularLocation>
</comment>
<evidence type="ECO:0000256" key="8">
    <source>
        <dbReference type="SAM" id="MobiDB-lite"/>
    </source>
</evidence>
<comment type="catalytic activity">
    <reaction evidence="1 7">
        <text>[protein]-peptidylproline (omega=180) = [protein]-peptidylproline (omega=0)</text>
        <dbReference type="Rhea" id="RHEA:16237"/>
        <dbReference type="Rhea" id="RHEA-COMP:10747"/>
        <dbReference type="Rhea" id="RHEA-COMP:10748"/>
        <dbReference type="ChEBI" id="CHEBI:83833"/>
        <dbReference type="ChEBI" id="CHEBI:83834"/>
        <dbReference type="EC" id="5.2.1.8"/>
    </reaction>
</comment>
<dbReference type="STRING" id="29655.A0A0K9NHU1"/>
<dbReference type="PANTHER" id="PTHR10012">
    <property type="entry name" value="SERINE/THREONINE-PROTEIN PHOSPHATASE 2A REGULATORY SUBUNIT B"/>
    <property type="match status" value="1"/>
</dbReference>
<comment type="caution">
    <text evidence="9">The sequence shown here is derived from an EMBL/GenBank/DDBJ whole genome shotgun (WGS) entry which is preliminary data.</text>
</comment>
<keyword evidence="4 7" id="KW-0963">Cytoplasm</keyword>
<feature type="compositionally biased region" description="Low complexity" evidence="8">
    <location>
        <begin position="61"/>
        <end position="74"/>
    </location>
</feature>
<dbReference type="GO" id="GO:0005737">
    <property type="term" value="C:cytoplasm"/>
    <property type="evidence" value="ECO:0000318"/>
    <property type="project" value="GO_Central"/>
</dbReference>
<dbReference type="GO" id="GO:0005634">
    <property type="term" value="C:nucleus"/>
    <property type="evidence" value="ECO:0000318"/>
    <property type="project" value="GO_Central"/>
</dbReference>
<dbReference type="GO" id="GO:0007052">
    <property type="term" value="P:mitotic spindle organization"/>
    <property type="evidence" value="ECO:0000318"/>
    <property type="project" value="GO_Central"/>
</dbReference>
<dbReference type="Pfam" id="PF03095">
    <property type="entry name" value="PTPA"/>
    <property type="match status" value="1"/>
</dbReference>
<dbReference type="InterPro" id="IPR037218">
    <property type="entry name" value="PTPA_sf"/>
</dbReference>
<evidence type="ECO:0000256" key="2">
    <source>
        <dbReference type="ARBA" id="ARBA00004496"/>
    </source>
</evidence>
<keyword evidence="10" id="KW-1185">Reference proteome</keyword>
<keyword evidence="6 7" id="KW-0413">Isomerase</keyword>
<evidence type="ECO:0000256" key="1">
    <source>
        <dbReference type="ARBA" id="ARBA00000971"/>
    </source>
</evidence>
<accession>A0A0K9NHU1</accession>
<evidence type="ECO:0000313" key="9">
    <source>
        <dbReference type="EMBL" id="KMZ56341.1"/>
    </source>
</evidence>
<dbReference type="InterPro" id="IPR043170">
    <property type="entry name" value="PTPA_C_lid"/>
</dbReference>
<dbReference type="SUPFAM" id="SSF140984">
    <property type="entry name" value="PTPA-like"/>
    <property type="match status" value="1"/>
</dbReference>
<proteinExistence type="inferred from homology"/>
<evidence type="ECO:0000256" key="5">
    <source>
        <dbReference type="ARBA" id="ARBA00023110"/>
    </source>
</evidence>
<dbReference type="GO" id="GO:0000159">
    <property type="term" value="C:protein phosphatase type 2A complex"/>
    <property type="evidence" value="ECO:0000318"/>
    <property type="project" value="GO_Central"/>
</dbReference>
<evidence type="ECO:0000256" key="3">
    <source>
        <dbReference type="ARBA" id="ARBA00011019"/>
    </source>
</evidence>
<comment type="function">
    <text evidence="7">PPIases accelerate the folding of proteins. It catalyzes the cis-trans isomerization of proline imidic peptide bonds in oligopeptides.</text>
</comment>
<sequence>MKKRIRIILLTTRLLFSAFRGGKRRRLKTGNTGTPIPFTTLQPPAPTICSCCKESMDHQNPSSSTDESFSSPPLSYRPIRAPALNIPNRTTAQTAIMLTPVPQPQFVPTIYSSSDDGDGSAPHTHVFIAPSKRITSPEDIVKFLSPPSSGDNFVGFIATLSQSVLRKKISDPLPVPLSPTLESLLTLLEKLSLWVDEIPPMLHQARYGNPAYRDWFERLSVEGKLLTIQILPEELRSSAIVEVFPYLMDSFGNYTRIDYGTGHETNFAAFLYCLVRIGLIKEEDYQGLVLKVFVSYLNLMRKLQNVYSLEPAGSHGVWGLDDYHFLPFVFGSAQLVDHKYMKPKSIHNPDILDNFSKEYMYLECVMFVKSVKKGLFAEHSPLLDDISGVQKWSKVHGGMLKMYKAEVLEKVPIMQHFLFGSLIKWG</sequence>
<dbReference type="GO" id="GO:0003755">
    <property type="term" value="F:peptidyl-prolyl cis-trans isomerase activity"/>
    <property type="evidence" value="ECO:0000318"/>
    <property type="project" value="GO_Central"/>
</dbReference>
<dbReference type="Proteomes" id="UP000036987">
    <property type="component" value="Unassembled WGS sequence"/>
</dbReference>
<dbReference type="OMA" id="SWIKINA"/>
<dbReference type="EC" id="5.2.1.8" evidence="7"/>
<dbReference type="FunFam" id="1.20.120.1150:FF:000002">
    <property type="entry name" value="Serine/threonine-protein phosphatase 2A activator"/>
    <property type="match status" value="1"/>
</dbReference>
<evidence type="ECO:0000313" key="10">
    <source>
        <dbReference type="Proteomes" id="UP000036987"/>
    </source>
</evidence>
<reference evidence="10" key="1">
    <citation type="journal article" date="2016" name="Nature">
        <title>The genome of the seagrass Zostera marina reveals angiosperm adaptation to the sea.</title>
        <authorList>
            <person name="Olsen J.L."/>
            <person name="Rouze P."/>
            <person name="Verhelst B."/>
            <person name="Lin Y.-C."/>
            <person name="Bayer T."/>
            <person name="Collen J."/>
            <person name="Dattolo E."/>
            <person name="De Paoli E."/>
            <person name="Dittami S."/>
            <person name="Maumus F."/>
            <person name="Michel G."/>
            <person name="Kersting A."/>
            <person name="Lauritano C."/>
            <person name="Lohaus R."/>
            <person name="Toepel M."/>
            <person name="Tonon T."/>
            <person name="Vanneste K."/>
            <person name="Amirebrahimi M."/>
            <person name="Brakel J."/>
            <person name="Bostroem C."/>
            <person name="Chovatia M."/>
            <person name="Grimwood J."/>
            <person name="Jenkins J.W."/>
            <person name="Jueterbock A."/>
            <person name="Mraz A."/>
            <person name="Stam W.T."/>
            <person name="Tice H."/>
            <person name="Bornberg-Bauer E."/>
            <person name="Green P.J."/>
            <person name="Pearson G.A."/>
            <person name="Procaccini G."/>
            <person name="Duarte C.M."/>
            <person name="Schmutz J."/>
            <person name="Reusch T.B.H."/>
            <person name="Van de Peer Y."/>
        </authorList>
    </citation>
    <scope>NUCLEOTIDE SEQUENCE [LARGE SCALE GENOMIC DNA]</scope>
    <source>
        <strain evidence="10">cv. Finnish</strain>
    </source>
</reference>
<dbReference type="AlphaFoldDB" id="A0A0K9NHU1"/>
<dbReference type="PANTHER" id="PTHR10012:SF0">
    <property type="entry name" value="SERINE_THREONINE-PROTEIN PHOSPHATASE 2A ACTIVATOR"/>
    <property type="match status" value="1"/>
</dbReference>
<dbReference type="Gene3D" id="1.20.120.1150">
    <property type="match status" value="1"/>
</dbReference>
<gene>
    <name evidence="9" type="ORF">ZOSMA_96G00150</name>
</gene>
<dbReference type="InterPro" id="IPR004327">
    <property type="entry name" value="Phstyr_phstse_ac"/>
</dbReference>
<evidence type="ECO:0000256" key="6">
    <source>
        <dbReference type="ARBA" id="ARBA00023235"/>
    </source>
</evidence>
<organism evidence="9 10">
    <name type="scientific">Zostera marina</name>
    <name type="common">Eelgrass</name>
    <dbReference type="NCBI Taxonomy" id="29655"/>
    <lineage>
        <taxon>Eukaryota</taxon>
        <taxon>Viridiplantae</taxon>
        <taxon>Streptophyta</taxon>
        <taxon>Embryophyta</taxon>
        <taxon>Tracheophyta</taxon>
        <taxon>Spermatophyta</taxon>
        <taxon>Magnoliopsida</taxon>
        <taxon>Liliopsida</taxon>
        <taxon>Zosteraceae</taxon>
        <taxon>Zostera</taxon>
    </lineage>
</organism>
<name>A0A0K9NHU1_ZOSMR</name>
<evidence type="ECO:0000256" key="7">
    <source>
        <dbReference type="RuleBase" id="RU361210"/>
    </source>
</evidence>
<dbReference type="GO" id="GO:0008160">
    <property type="term" value="F:protein tyrosine phosphatase activator activity"/>
    <property type="evidence" value="ECO:0000318"/>
    <property type="project" value="GO_Central"/>
</dbReference>
<comment type="similarity">
    <text evidence="3 7">Belongs to the PTPA-type PPIase family.</text>
</comment>
<feature type="region of interest" description="Disordered" evidence="8">
    <location>
        <begin position="52"/>
        <end position="74"/>
    </location>
</feature>